<evidence type="ECO:0000313" key="5">
    <source>
        <dbReference type="Proteomes" id="UP001189429"/>
    </source>
</evidence>
<dbReference type="EMBL" id="CAUYUJ010000609">
    <property type="protein sequence ID" value="CAK0791561.1"/>
    <property type="molecule type" value="Genomic_DNA"/>
</dbReference>
<evidence type="ECO:0000256" key="1">
    <source>
        <dbReference type="ARBA" id="ARBA00006336"/>
    </source>
</evidence>
<evidence type="ECO:0000259" key="3">
    <source>
        <dbReference type="Pfam" id="PF00857"/>
    </source>
</evidence>
<dbReference type="InterPro" id="IPR000868">
    <property type="entry name" value="Isochorismatase-like_dom"/>
</dbReference>
<dbReference type="Pfam" id="PF00857">
    <property type="entry name" value="Isochorismatase"/>
    <property type="match status" value="1"/>
</dbReference>
<protein>
    <recommendedName>
        <fullName evidence="3">Isochorismatase-like domain-containing protein</fullName>
    </recommendedName>
</protein>
<dbReference type="InterPro" id="IPR050272">
    <property type="entry name" value="Isochorismatase-like_hydrls"/>
</dbReference>
<evidence type="ECO:0000313" key="4">
    <source>
        <dbReference type="EMBL" id="CAK0791561.1"/>
    </source>
</evidence>
<sequence>VVLEAAKPRPMTLPLKSTALLCIDFQKDFLDEGGFGHALGNNVTALVEDCIPGAEILLAAAREGGRLPAVVHTKEAHRPDLSDCPACKLDGPRAAPDGKRIGQELVEGHGRLLVHGSPCNEFVDRAKPLDTEKVVCKPGKGAFFATDLHEYLRSKGVSHLIVCGVTTEVCVQTTMREANDRGYECVLVEDATSSYIPEFKETVIRMVSSQGGIVGYTVSTAQSVADALRAASPA</sequence>
<comment type="caution">
    <text evidence="4">The sequence shown here is derived from an EMBL/GenBank/DDBJ whole genome shotgun (WGS) entry which is preliminary data.</text>
</comment>
<accession>A0ABN9PGJ2</accession>
<keyword evidence="5" id="KW-1185">Reference proteome</keyword>
<dbReference type="Proteomes" id="UP001189429">
    <property type="component" value="Unassembled WGS sequence"/>
</dbReference>
<name>A0ABN9PGJ2_9DINO</name>
<feature type="non-terminal residue" evidence="4">
    <location>
        <position position="1"/>
    </location>
</feature>
<gene>
    <name evidence="4" type="ORF">PCOR1329_LOCUS2419</name>
</gene>
<comment type="similarity">
    <text evidence="1">Belongs to the isochorismatase family.</text>
</comment>
<dbReference type="Gene3D" id="3.40.50.850">
    <property type="entry name" value="Isochorismatase-like"/>
    <property type="match status" value="1"/>
</dbReference>
<dbReference type="PANTHER" id="PTHR43540:SF9">
    <property type="entry name" value="FAMILY HYDROLASE, PUTATIVE (AFU_ORTHOLOGUE AFUA_2G08700)-RELATED"/>
    <property type="match status" value="1"/>
</dbReference>
<dbReference type="InterPro" id="IPR036380">
    <property type="entry name" value="Isochorismatase-like_sf"/>
</dbReference>
<organism evidence="4 5">
    <name type="scientific">Prorocentrum cordatum</name>
    <dbReference type="NCBI Taxonomy" id="2364126"/>
    <lineage>
        <taxon>Eukaryota</taxon>
        <taxon>Sar</taxon>
        <taxon>Alveolata</taxon>
        <taxon>Dinophyceae</taxon>
        <taxon>Prorocentrales</taxon>
        <taxon>Prorocentraceae</taxon>
        <taxon>Prorocentrum</taxon>
    </lineage>
</organism>
<keyword evidence="2" id="KW-0378">Hydrolase</keyword>
<dbReference type="CDD" id="cd00431">
    <property type="entry name" value="cysteine_hydrolases"/>
    <property type="match status" value="1"/>
</dbReference>
<evidence type="ECO:0000256" key="2">
    <source>
        <dbReference type="ARBA" id="ARBA00022801"/>
    </source>
</evidence>
<dbReference type="SUPFAM" id="SSF52499">
    <property type="entry name" value="Isochorismatase-like hydrolases"/>
    <property type="match status" value="1"/>
</dbReference>
<reference evidence="4" key="1">
    <citation type="submission" date="2023-10" db="EMBL/GenBank/DDBJ databases">
        <authorList>
            <person name="Chen Y."/>
            <person name="Shah S."/>
            <person name="Dougan E. K."/>
            <person name="Thang M."/>
            <person name="Chan C."/>
        </authorList>
    </citation>
    <scope>NUCLEOTIDE SEQUENCE [LARGE SCALE GENOMIC DNA]</scope>
</reference>
<proteinExistence type="inferred from homology"/>
<feature type="domain" description="Isochorismatase-like" evidence="3">
    <location>
        <begin position="18"/>
        <end position="214"/>
    </location>
</feature>
<dbReference type="PANTHER" id="PTHR43540">
    <property type="entry name" value="PEROXYUREIDOACRYLATE/UREIDOACRYLATE AMIDOHYDROLASE-RELATED"/>
    <property type="match status" value="1"/>
</dbReference>